<keyword evidence="10" id="KW-1185">Reference proteome</keyword>
<dbReference type="NCBIfam" id="TIGR00229">
    <property type="entry name" value="sensory_box"/>
    <property type="match status" value="2"/>
</dbReference>
<feature type="domain" description="PAS" evidence="7">
    <location>
        <begin position="141"/>
        <end position="198"/>
    </location>
</feature>
<evidence type="ECO:0000259" key="8">
    <source>
        <dbReference type="PROSITE" id="PS50113"/>
    </source>
</evidence>
<dbReference type="SMART" id="SM00388">
    <property type="entry name" value="HisKA"/>
    <property type="match status" value="1"/>
</dbReference>
<dbReference type="SMART" id="SM00448">
    <property type="entry name" value="REC"/>
    <property type="match status" value="1"/>
</dbReference>
<protein>
    <recommendedName>
        <fullName evidence="2">histidine kinase</fullName>
        <ecNumber evidence="2">2.7.13.3</ecNumber>
    </recommendedName>
</protein>
<accession>A0A7L9TZ18</accession>
<evidence type="ECO:0000259" key="5">
    <source>
        <dbReference type="PROSITE" id="PS50109"/>
    </source>
</evidence>
<evidence type="ECO:0000259" key="6">
    <source>
        <dbReference type="PROSITE" id="PS50110"/>
    </source>
</evidence>
<dbReference type="InterPro" id="IPR036890">
    <property type="entry name" value="HATPase_C_sf"/>
</dbReference>
<keyword evidence="3 4" id="KW-0597">Phosphoprotein</keyword>
<dbReference type="PANTHER" id="PTHR43065:SF49">
    <property type="entry name" value="HISTIDINE KINASE"/>
    <property type="match status" value="1"/>
</dbReference>
<organism evidence="9 10">
    <name type="scientific">Massilia litorea</name>
    <dbReference type="NCBI Taxonomy" id="2769491"/>
    <lineage>
        <taxon>Bacteria</taxon>
        <taxon>Pseudomonadati</taxon>
        <taxon>Pseudomonadota</taxon>
        <taxon>Betaproteobacteria</taxon>
        <taxon>Burkholderiales</taxon>
        <taxon>Oxalobacteraceae</taxon>
        <taxon>Telluria group</taxon>
        <taxon>Massilia</taxon>
    </lineage>
</organism>
<dbReference type="Proteomes" id="UP000593875">
    <property type="component" value="Chromosome"/>
</dbReference>
<dbReference type="SUPFAM" id="SSF55874">
    <property type="entry name" value="ATPase domain of HSP90 chaperone/DNA topoisomerase II/histidine kinase"/>
    <property type="match status" value="1"/>
</dbReference>
<dbReference type="CDD" id="cd00082">
    <property type="entry name" value="HisKA"/>
    <property type="match status" value="1"/>
</dbReference>
<dbReference type="SMART" id="SM00091">
    <property type="entry name" value="PAS"/>
    <property type="match status" value="2"/>
</dbReference>
<dbReference type="InterPro" id="IPR000014">
    <property type="entry name" value="PAS"/>
</dbReference>
<dbReference type="CDD" id="cd00130">
    <property type="entry name" value="PAS"/>
    <property type="match status" value="2"/>
</dbReference>
<dbReference type="InterPro" id="IPR036097">
    <property type="entry name" value="HisK_dim/P_sf"/>
</dbReference>
<evidence type="ECO:0000313" key="9">
    <source>
        <dbReference type="EMBL" id="QOL47920.1"/>
    </source>
</evidence>
<dbReference type="PANTHER" id="PTHR43065">
    <property type="entry name" value="SENSOR HISTIDINE KINASE"/>
    <property type="match status" value="1"/>
</dbReference>
<feature type="domain" description="Histidine kinase" evidence="5">
    <location>
        <begin position="288"/>
        <end position="507"/>
    </location>
</feature>
<evidence type="ECO:0000256" key="3">
    <source>
        <dbReference type="ARBA" id="ARBA00022553"/>
    </source>
</evidence>
<evidence type="ECO:0000313" key="10">
    <source>
        <dbReference type="Proteomes" id="UP000593875"/>
    </source>
</evidence>
<dbReference type="AlphaFoldDB" id="A0A7L9TZ18"/>
<dbReference type="Gene3D" id="1.10.287.130">
    <property type="match status" value="1"/>
</dbReference>
<feature type="domain" description="PAC" evidence="8">
    <location>
        <begin position="216"/>
        <end position="268"/>
    </location>
</feature>
<dbReference type="InterPro" id="IPR003594">
    <property type="entry name" value="HATPase_dom"/>
</dbReference>
<feature type="domain" description="PAC" evidence="8">
    <location>
        <begin position="88"/>
        <end position="140"/>
    </location>
</feature>
<dbReference type="Pfam" id="PF00072">
    <property type="entry name" value="Response_reg"/>
    <property type="match status" value="1"/>
</dbReference>
<evidence type="ECO:0000256" key="2">
    <source>
        <dbReference type="ARBA" id="ARBA00012438"/>
    </source>
</evidence>
<dbReference type="GO" id="GO:0000155">
    <property type="term" value="F:phosphorelay sensor kinase activity"/>
    <property type="evidence" value="ECO:0007669"/>
    <property type="project" value="InterPro"/>
</dbReference>
<evidence type="ECO:0000259" key="7">
    <source>
        <dbReference type="PROSITE" id="PS50112"/>
    </source>
</evidence>
<dbReference type="SMART" id="SM00387">
    <property type="entry name" value="HATPase_c"/>
    <property type="match status" value="1"/>
</dbReference>
<dbReference type="PROSITE" id="PS50110">
    <property type="entry name" value="RESPONSE_REGULATORY"/>
    <property type="match status" value="1"/>
</dbReference>
<dbReference type="InterPro" id="IPR000700">
    <property type="entry name" value="PAS-assoc_C"/>
</dbReference>
<evidence type="ECO:0000256" key="1">
    <source>
        <dbReference type="ARBA" id="ARBA00000085"/>
    </source>
</evidence>
<dbReference type="InterPro" id="IPR035965">
    <property type="entry name" value="PAS-like_dom_sf"/>
</dbReference>
<dbReference type="EC" id="2.7.13.3" evidence="2"/>
<evidence type="ECO:0000256" key="4">
    <source>
        <dbReference type="PROSITE-ProRule" id="PRU00169"/>
    </source>
</evidence>
<dbReference type="Gene3D" id="3.40.50.2300">
    <property type="match status" value="1"/>
</dbReference>
<feature type="domain" description="Response regulatory" evidence="6">
    <location>
        <begin position="520"/>
        <end position="634"/>
    </location>
</feature>
<dbReference type="SUPFAM" id="SSF47384">
    <property type="entry name" value="Homodimeric domain of signal transducing histidine kinase"/>
    <property type="match status" value="1"/>
</dbReference>
<gene>
    <name evidence="9" type="ORF">LPB04_12905</name>
</gene>
<reference evidence="9 10" key="1">
    <citation type="submission" date="2020-10" db="EMBL/GenBank/DDBJ databases">
        <title>Genome sequencing of Massilia sp. LPB0304.</title>
        <authorList>
            <person name="Kim J."/>
        </authorList>
    </citation>
    <scope>NUCLEOTIDE SEQUENCE [LARGE SCALE GENOMIC DNA]</scope>
    <source>
        <strain evidence="9 10">LPB0304</strain>
    </source>
</reference>
<dbReference type="Pfam" id="PF13426">
    <property type="entry name" value="PAS_9"/>
    <property type="match status" value="2"/>
</dbReference>
<name>A0A7L9TZ18_9BURK</name>
<dbReference type="PROSITE" id="PS50113">
    <property type="entry name" value="PAC"/>
    <property type="match status" value="2"/>
</dbReference>
<dbReference type="SUPFAM" id="SSF55785">
    <property type="entry name" value="PYP-like sensor domain (PAS domain)"/>
    <property type="match status" value="2"/>
</dbReference>
<dbReference type="SUPFAM" id="SSF52172">
    <property type="entry name" value="CheY-like"/>
    <property type="match status" value="1"/>
</dbReference>
<dbReference type="SMART" id="SM00086">
    <property type="entry name" value="PAC"/>
    <property type="match status" value="2"/>
</dbReference>
<dbReference type="InterPro" id="IPR001789">
    <property type="entry name" value="Sig_transdc_resp-reg_receiver"/>
</dbReference>
<dbReference type="Gene3D" id="3.30.450.20">
    <property type="entry name" value="PAS domain"/>
    <property type="match status" value="2"/>
</dbReference>
<feature type="modified residue" description="4-aspartylphosphate" evidence="4">
    <location>
        <position position="569"/>
    </location>
</feature>
<dbReference type="KEGG" id="mlir:LPB04_12905"/>
<dbReference type="InterPro" id="IPR005467">
    <property type="entry name" value="His_kinase_dom"/>
</dbReference>
<sequence length="634" mass="69356">MNNRPAARKPLTEEQRFQYLISGISDYAIYMLDTEGHVSSWNAGAQRFKGYLAPEILGEHFSRFYTPEDRATNLPERALAAALAEGKYEAEGWRMRQDGTRFWASVVIDPIYDEHGTLLGYAKITRDITDKRQAEQALRASEERFRLLVQGVTDYAIYMLSPEGEVSNWNVGAERIKGYQADEIVGQHFSRFYAEEDRLDGKPQRALAIASREGRYEAEGWRVRKDGTRFWAHVVIDAIRDDMGELIGFAKITRDLTEKKKADAALAEANAALFQAQKMESIGQLTGGIAHDFNNLLSVLASGLEVLSLGRGVSADAKTFDSMRRAVERGATLTQQLLAFARQQPLQPETRSVNRLISGFESVLRRAVNASIAFTVKLEPQVRTTVIDSARFESAILNLVVNARDAMPDGGDLQIETANVDLAEREVGGLAPGPYVRVTVTDTGTGMSPETAARAFEPFYTTKEVGKGTGLGLSQVYGFIKQSGGEVVIGSSPGEGTAISIFLPAAPGQDGGTHQDTTELVLIVEDEPDLMDVASALYISMGYEVVTASNASEALSLLASRKVDILFTDVIMPGMNGIELATYASEHYPEVKIILASGYPLPALILENANLDDFAFVGKPYRLSDLARALRTAA</sequence>
<dbReference type="Gene3D" id="3.30.565.10">
    <property type="entry name" value="Histidine kinase-like ATPase, C-terminal domain"/>
    <property type="match status" value="1"/>
</dbReference>
<dbReference type="RefSeq" id="WP_193684974.1">
    <property type="nucleotide sequence ID" value="NZ_CP062941.1"/>
</dbReference>
<dbReference type="PROSITE" id="PS50109">
    <property type="entry name" value="HIS_KIN"/>
    <property type="match status" value="1"/>
</dbReference>
<dbReference type="PRINTS" id="PR00344">
    <property type="entry name" value="BCTRLSENSOR"/>
</dbReference>
<feature type="domain" description="PAS" evidence="7">
    <location>
        <begin position="13"/>
        <end position="86"/>
    </location>
</feature>
<comment type="catalytic activity">
    <reaction evidence="1">
        <text>ATP + protein L-histidine = ADP + protein N-phospho-L-histidine.</text>
        <dbReference type="EC" id="2.7.13.3"/>
    </reaction>
</comment>
<dbReference type="InterPro" id="IPR001610">
    <property type="entry name" value="PAC"/>
</dbReference>
<dbReference type="EMBL" id="CP062941">
    <property type="protein sequence ID" value="QOL47920.1"/>
    <property type="molecule type" value="Genomic_DNA"/>
</dbReference>
<dbReference type="InterPro" id="IPR004358">
    <property type="entry name" value="Sig_transdc_His_kin-like_C"/>
</dbReference>
<dbReference type="InterPro" id="IPR011006">
    <property type="entry name" value="CheY-like_superfamily"/>
</dbReference>
<dbReference type="PROSITE" id="PS50112">
    <property type="entry name" value="PAS"/>
    <property type="match status" value="2"/>
</dbReference>
<dbReference type="Pfam" id="PF02518">
    <property type="entry name" value="HATPase_c"/>
    <property type="match status" value="1"/>
</dbReference>
<proteinExistence type="predicted"/>
<dbReference type="InterPro" id="IPR003661">
    <property type="entry name" value="HisK_dim/P_dom"/>
</dbReference>